<dbReference type="OMA" id="MESNSAM"/>
<dbReference type="InterPro" id="IPR031996">
    <property type="entry name" value="NVL2_nucleolin-bd"/>
</dbReference>
<keyword evidence="2" id="KW-0547">Nucleotide-binding</keyword>
<evidence type="ECO:0000313" key="8">
    <source>
        <dbReference type="Proteomes" id="UP000008281"/>
    </source>
</evidence>
<dbReference type="InterPro" id="IPR027417">
    <property type="entry name" value="P-loop_NTPase"/>
</dbReference>
<dbReference type="FunFam" id="3.40.50.300:FF:000149">
    <property type="entry name" value="Nuclear valosin-containing protein-like"/>
    <property type="match status" value="1"/>
</dbReference>
<dbReference type="GO" id="GO:0005524">
    <property type="term" value="F:ATP binding"/>
    <property type="evidence" value="ECO:0007669"/>
    <property type="project" value="UniProtKB-KW"/>
</dbReference>
<dbReference type="PANTHER" id="PTHR23077:SF171">
    <property type="entry name" value="NUCLEAR VALOSIN-CONTAINING PROTEIN-LIKE"/>
    <property type="match status" value="1"/>
</dbReference>
<dbReference type="eggNOG" id="KOG0733">
    <property type="taxonomic scope" value="Eukaryota"/>
</dbReference>
<dbReference type="Gene3D" id="3.40.50.300">
    <property type="entry name" value="P-loop containing nucleotide triphosphate hydrolases"/>
    <property type="match status" value="2"/>
</dbReference>
<dbReference type="InterPro" id="IPR050168">
    <property type="entry name" value="AAA_ATPase_domain"/>
</dbReference>
<dbReference type="PANTHER" id="PTHR23077">
    <property type="entry name" value="AAA-FAMILY ATPASE"/>
    <property type="match status" value="1"/>
</dbReference>
<dbReference type="InterPro" id="IPR003959">
    <property type="entry name" value="ATPase_AAA_core"/>
</dbReference>
<dbReference type="HOGENOM" id="CLU_000688_8_3_1"/>
<feature type="compositionally biased region" description="Low complexity" evidence="5">
    <location>
        <begin position="166"/>
        <end position="176"/>
    </location>
</feature>
<dbReference type="EMBL" id="DS268458">
    <property type="protein sequence ID" value="EFP05128.1"/>
    <property type="molecule type" value="Genomic_DNA"/>
</dbReference>
<dbReference type="GO" id="GO:1900118">
    <property type="term" value="P:negative regulation of execution phase of apoptosis"/>
    <property type="evidence" value="ECO:0007669"/>
    <property type="project" value="EnsemblMetazoa"/>
</dbReference>
<evidence type="ECO:0000256" key="5">
    <source>
        <dbReference type="SAM" id="MobiDB-lite"/>
    </source>
</evidence>
<organism evidence="8">
    <name type="scientific">Caenorhabditis remanei</name>
    <name type="common">Caenorhabditis vulgaris</name>
    <dbReference type="NCBI Taxonomy" id="31234"/>
    <lineage>
        <taxon>Eukaryota</taxon>
        <taxon>Metazoa</taxon>
        <taxon>Ecdysozoa</taxon>
        <taxon>Nematoda</taxon>
        <taxon>Chromadorea</taxon>
        <taxon>Rhabditida</taxon>
        <taxon>Rhabditina</taxon>
        <taxon>Rhabditomorpha</taxon>
        <taxon>Rhabditoidea</taxon>
        <taxon>Rhabditidae</taxon>
        <taxon>Peloderinae</taxon>
        <taxon>Caenorhabditis</taxon>
    </lineage>
</organism>
<dbReference type="GO" id="GO:0019915">
    <property type="term" value="P:lipid storage"/>
    <property type="evidence" value="ECO:0007669"/>
    <property type="project" value="EnsemblMetazoa"/>
</dbReference>
<name>E3MMS2_CAERE</name>
<comment type="similarity">
    <text evidence="1">Belongs to the AAA ATPase family.</text>
</comment>
<dbReference type="Proteomes" id="UP000008281">
    <property type="component" value="Unassembled WGS sequence"/>
</dbReference>
<sequence>MPGAGMGFASDPSLLPRIQAYARKNPGKKYFKPEMVAYDLKQEHPEYQRKNHKVFMGMVREALERVQLAAKEEEEEKLEEREAMDDVQEITHEPVKRVIETRKRKAPARRASSGTAIAQEVILSDSDEEHEIAAKQLESLKPNNRANKSILNLYSTNSAKKSLPKTPQTSQPQTPSADKRNQNNKKSPGSSQSARGETLPRGLGAVTDTISPRESHVKFEHIGGADRQFLEVCRLAMHLKRPKTFATLGVDPPRGFIVHGPPGCGKTLFAQAVAGELGVPMLQLAATELVSGVSGETEEKIRRLFDTAKQNSPCILILDDIDAIAPRRETAQREMERRVVSQLCSSLDELVLPPREKPLKDQLTFGDDGSVAVLNDPETSSVSSSGVLVIGTTSRPDAVDGGLRRAGRFENEISLGIPDETAREKILEKICRVNLADDVTLKQIAKLTPGYVGADLQALIREAAKVAIDRVFDTIVAKNEGHKNLTVEQIKEELDRVLAWLQGEDDPSALSALNGGLRISFEDFERALSAIQPAAKREGFATVPDVSWDDIGALVEVRKQLEWSILYPIKRAEDFAALGIDSRPQGILLCGPPGCGKTLLAKSVANETGMNFISVKGPELLNMYVGESERAVRTVFQRARDSQPCVIFFDEIDALCPKRSHGESSGGARLVNQLLTEMDGVEGRQKVFLIGATNRPDIVDAAILRPGRLDKILFVDFPSVEDRVDILRKSTKNGTRPLLSDDIDFQEIAKLPELSGFTGADLAALIHESSLLALQARVLQVDINLSLFPNYLNFQNDESVRGVGMRHFREAASRIRPSVTEADRKKYEHMKKVYGLKQADA</sequence>
<feature type="region of interest" description="Disordered" evidence="5">
    <location>
        <begin position="157"/>
        <end position="212"/>
    </location>
</feature>
<dbReference type="FunFam" id="1.10.8.60:FF:000112">
    <property type="entry name" value="Smallminded, isoform A"/>
    <property type="match status" value="1"/>
</dbReference>
<dbReference type="InterPro" id="IPR038100">
    <property type="entry name" value="NLV2_N_sf"/>
</dbReference>
<feature type="domain" description="AAA+ ATPase" evidence="6">
    <location>
        <begin position="583"/>
        <end position="719"/>
    </location>
</feature>
<reference evidence="7" key="1">
    <citation type="submission" date="2007-07" db="EMBL/GenBank/DDBJ databases">
        <title>PCAP assembly of the Caenorhabditis remanei genome.</title>
        <authorList>
            <consortium name="The Caenorhabditis remanei Sequencing Consortium"/>
            <person name="Wilson R.K."/>
        </authorList>
    </citation>
    <scope>NUCLEOTIDE SEQUENCE [LARGE SCALE GENOMIC DNA]</scope>
    <source>
        <strain evidence="7">PB4641</strain>
    </source>
</reference>
<feature type="coiled-coil region" evidence="4">
    <location>
        <begin position="56"/>
        <end position="90"/>
    </location>
</feature>
<dbReference type="Pfam" id="PF16725">
    <property type="entry name" value="Nucleolin_bd"/>
    <property type="match status" value="1"/>
</dbReference>
<dbReference type="GO" id="GO:0003723">
    <property type="term" value="F:RNA binding"/>
    <property type="evidence" value="ECO:0007669"/>
    <property type="project" value="TreeGrafter"/>
</dbReference>
<dbReference type="GO" id="GO:0016887">
    <property type="term" value="F:ATP hydrolysis activity"/>
    <property type="evidence" value="ECO:0007669"/>
    <property type="project" value="InterPro"/>
</dbReference>
<keyword evidence="4" id="KW-0175">Coiled coil</keyword>
<dbReference type="InterPro" id="IPR003960">
    <property type="entry name" value="ATPase_AAA_CS"/>
</dbReference>
<dbReference type="CDD" id="cd19530">
    <property type="entry name" value="RecA-like_NVL_r2-like"/>
    <property type="match status" value="1"/>
</dbReference>
<dbReference type="Gene3D" id="1.10.8.60">
    <property type="match status" value="2"/>
</dbReference>
<gene>
    <name evidence="7" type="primary">Cre-mac-1</name>
    <name evidence="7" type="ORF">CRE_04072</name>
</gene>
<dbReference type="SMART" id="SM00382">
    <property type="entry name" value="AAA"/>
    <property type="match status" value="2"/>
</dbReference>
<dbReference type="STRING" id="31234.E3MMS2"/>
<dbReference type="AlphaFoldDB" id="E3MMS2"/>
<dbReference type="Pfam" id="PF17862">
    <property type="entry name" value="AAA_lid_3"/>
    <property type="match status" value="2"/>
</dbReference>
<dbReference type="Pfam" id="PF00004">
    <property type="entry name" value="AAA"/>
    <property type="match status" value="2"/>
</dbReference>
<dbReference type="GO" id="GO:0061063">
    <property type="term" value="P:positive regulation of nematode larval development"/>
    <property type="evidence" value="ECO:0007669"/>
    <property type="project" value="EnsemblMetazoa"/>
</dbReference>
<feature type="domain" description="AAA+ ATPase" evidence="6">
    <location>
        <begin position="252"/>
        <end position="419"/>
    </location>
</feature>
<dbReference type="FunFam" id="1.10.8.60:FF:000185">
    <property type="entry name" value="CBN-MAC-1 protein"/>
    <property type="match status" value="1"/>
</dbReference>
<dbReference type="InParanoid" id="E3MMS2"/>
<evidence type="ECO:0000313" key="7">
    <source>
        <dbReference type="EMBL" id="EFP05128.1"/>
    </source>
</evidence>
<dbReference type="SUPFAM" id="SSF52540">
    <property type="entry name" value="P-loop containing nucleoside triphosphate hydrolases"/>
    <property type="match status" value="2"/>
</dbReference>
<keyword evidence="3" id="KW-0067">ATP-binding</keyword>
<dbReference type="OrthoDB" id="2187at2759"/>
<dbReference type="GO" id="GO:0042254">
    <property type="term" value="P:ribosome biogenesis"/>
    <property type="evidence" value="ECO:0007669"/>
    <property type="project" value="TreeGrafter"/>
</dbReference>
<evidence type="ECO:0000256" key="2">
    <source>
        <dbReference type="ARBA" id="ARBA00022741"/>
    </source>
</evidence>
<protein>
    <submittedName>
        <fullName evidence="7">CRE-MAC-1 protein</fullName>
    </submittedName>
</protein>
<dbReference type="GO" id="GO:0008303">
    <property type="term" value="C:caspase complex"/>
    <property type="evidence" value="ECO:0007669"/>
    <property type="project" value="EnsemblMetazoa"/>
</dbReference>
<dbReference type="PROSITE" id="PS00674">
    <property type="entry name" value="AAA"/>
    <property type="match status" value="1"/>
</dbReference>
<evidence type="ECO:0000256" key="1">
    <source>
        <dbReference type="ARBA" id="ARBA00006914"/>
    </source>
</evidence>
<accession>E3MMS2</accession>
<dbReference type="InterPro" id="IPR041569">
    <property type="entry name" value="AAA_lid_3"/>
</dbReference>
<dbReference type="FunFam" id="1.10.10.2010:FF:000004">
    <property type="entry name" value="Protein CBR-MAC-1"/>
    <property type="match status" value="1"/>
</dbReference>
<evidence type="ECO:0000259" key="6">
    <source>
        <dbReference type="SMART" id="SM00382"/>
    </source>
</evidence>
<dbReference type="FunFam" id="3.40.50.300:FF:000365">
    <property type="entry name" value="Ribosome biogenesis ATPase RIX7"/>
    <property type="match status" value="1"/>
</dbReference>
<dbReference type="GO" id="GO:1990275">
    <property type="term" value="F:preribosome binding"/>
    <property type="evidence" value="ECO:0007669"/>
    <property type="project" value="TreeGrafter"/>
</dbReference>
<dbReference type="InterPro" id="IPR003593">
    <property type="entry name" value="AAA+_ATPase"/>
</dbReference>
<feature type="compositionally biased region" description="Polar residues" evidence="5">
    <location>
        <begin position="184"/>
        <end position="195"/>
    </location>
</feature>
<dbReference type="FunCoup" id="E3MMS2">
    <property type="interactions" value="3437"/>
</dbReference>
<dbReference type="Gene3D" id="1.10.10.2010">
    <property type="match status" value="1"/>
</dbReference>
<proteinExistence type="inferred from homology"/>
<evidence type="ECO:0000256" key="4">
    <source>
        <dbReference type="SAM" id="Coils"/>
    </source>
</evidence>
<dbReference type="GO" id="GO:0005634">
    <property type="term" value="C:nucleus"/>
    <property type="evidence" value="ECO:0007669"/>
    <property type="project" value="TreeGrafter"/>
</dbReference>
<keyword evidence="8" id="KW-1185">Reference proteome</keyword>
<evidence type="ECO:0000256" key="3">
    <source>
        <dbReference type="ARBA" id="ARBA00022840"/>
    </source>
</evidence>